<dbReference type="AlphaFoldDB" id="A0A813F687"/>
<dbReference type="Proteomes" id="UP000654075">
    <property type="component" value="Unassembled WGS sequence"/>
</dbReference>
<organism evidence="1 2">
    <name type="scientific">Polarella glacialis</name>
    <name type="common">Dinoflagellate</name>
    <dbReference type="NCBI Taxonomy" id="89957"/>
    <lineage>
        <taxon>Eukaryota</taxon>
        <taxon>Sar</taxon>
        <taxon>Alveolata</taxon>
        <taxon>Dinophyceae</taxon>
        <taxon>Suessiales</taxon>
        <taxon>Suessiaceae</taxon>
        <taxon>Polarella</taxon>
    </lineage>
</organism>
<sequence length="91" mass="9840">ASPHLNVVFDGTLGGWHEVGGLLRQCLALLQCKEGMYEGLSAQLLEQLLEAPALRQRLRRLRALPVVLSHLRLDSPDISGEGRGVDALSTG</sequence>
<proteinExistence type="predicted"/>
<feature type="non-terminal residue" evidence="1">
    <location>
        <position position="1"/>
    </location>
</feature>
<keyword evidence="2" id="KW-1185">Reference proteome</keyword>
<reference evidence="1" key="1">
    <citation type="submission" date="2021-02" db="EMBL/GenBank/DDBJ databases">
        <authorList>
            <person name="Dougan E. K."/>
            <person name="Rhodes N."/>
            <person name="Thang M."/>
            <person name="Chan C."/>
        </authorList>
    </citation>
    <scope>NUCLEOTIDE SEQUENCE</scope>
</reference>
<feature type="non-terminal residue" evidence="1">
    <location>
        <position position="91"/>
    </location>
</feature>
<evidence type="ECO:0000313" key="1">
    <source>
        <dbReference type="EMBL" id="CAE8607097.1"/>
    </source>
</evidence>
<comment type="caution">
    <text evidence="1">The sequence shown here is derived from an EMBL/GenBank/DDBJ whole genome shotgun (WGS) entry which is preliminary data.</text>
</comment>
<accession>A0A813F687</accession>
<dbReference type="EMBL" id="CAJNNV010020478">
    <property type="protein sequence ID" value="CAE8607097.1"/>
    <property type="molecule type" value="Genomic_DNA"/>
</dbReference>
<evidence type="ECO:0000313" key="2">
    <source>
        <dbReference type="Proteomes" id="UP000654075"/>
    </source>
</evidence>
<gene>
    <name evidence="1" type="ORF">PGLA1383_LOCUS25042</name>
</gene>
<name>A0A813F687_POLGL</name>
<protein>
    <submittedName>
        <fullName evidence="1">Uncharacterized protein</fullName>
    </submittedName>
</protein>